<name>N1PH89_DOTSN</name>
<evidence type="ECO:0000256" key="1">
    <source>
        <dbReference type="ARBA" id="ARBA00023002"/>
    </source>
</evidence>
<dbReference type="OrthoDB" id="2441642at2759"/>
<dbReference type="EMBL" id="KB446542">
    <property type="protein sequence ID" value="EME41509.1"/>
    <property type="molecule type" value="Genomic_DNA"/>
</dbReference>
<comment type="similarity">
    <text evidence="2">Belongs to the asaB hydroxylase/desaturase family.</text>
</comment>
<reference evidence="3 4" key="2">
    <citation type="journal article" date="2012" name="PLoS Pathog.">
        <title>Diverse lifestyles and strategies of plant pathogenesis encoded in the genomes of eighteen Dothideomycetes fungi.</title>
        <authorList>
            <person name="Ohm R.A."/>
            <person name="Feau N."/>
            <person name="Henrissat B."/>
            <person name="Schoch C.L."/>
            <person name="Horwitz B.A."/>
            <person name="Barry K.W."/>
            <person name="Condon B.J."/>
            <person name="Copeland A.C."/>
            <person name="Dhillon B."/>
            <person name="Glaser F."/>
            <person name="Hesse C.N."/>
            <person name="Kosti I."/>
            <person name="LaButti K."/>
            <person name="Lindquist E.A."/>
            <person name="Lucas S."/>
            <person name="Salamov A.A."/>
            <person name="Bradshaw R.E."/>
            <person name="Ciuffetti L."/>
            <person name="Hamelin R.C."/>
            <person name="Kema G.H.J."/>
            <person name="Lawrence C."/>
            <person name="Scott J.A."/>
            <person name="Spatafora J.W."/>
            <person name="Turgeon B.G."/>
            <person name="de Wit P.J.G.M."/>
            <person name="Zhong S."/>
            <person name="Goodwin S.B."/>
            <person name="Grigoriev I.V."/>
        </authorList>
    </citation>
    <scope>NUCLEOTIDE SEQUENCE [LARGE SCALE GENOMIC DNA]</scope>
    <source>
        <strain evidence="4">NZE10 / CBS 128990</strain>
    </source>
</reference>
<keyword evidence="1" id="KW-0560">Oxidoreductase</keyword>
<reference evidence="4" key="1">
    <citation type="journal article" date="2012" name="PLoS Genet.">
        <title>The genomes of the fungal plant pathogens Cladosporium fulvum and Dothistroma septosporum reveal adaptation to different hosts and lifestyles but also signatures of common ancestry.</title>
        <authorList>
            <person name="de Wit P.J.G.M."/>
            <person name="van der Burgt A."/>
            <person name="Oekmen B."/>
            <person name="Stergiopoulos I."/>
            <person name="Abd-Elsalam K.A."/>
            <person name="Aerts A.L."/>
            <person name="Bahkali A.H."/>
            <person name="Beenen H.G."/>
            <person name="Chettri P."/>
            <person name="Cox M.P."/>
            <person name="Datema E."/>
            <person name="de Vries R.P."/>
            <person name="Dhillon B."/>
            <person name="Ganley A.R."/>
            <person name="Griffiths S.A."/>
            <person name="Guo Y."/>
            <person name="Hamelin R.C."/>
            <person name="Henrissat B."/>
            <person name="Kabir M.S."/>
            <person name="Jashni M.K."/>
            <person name="Kema G."/>
            <person name="Klaubauf S."/>
            <person name="Lapidus A."/>
            <person name="Levasseur A."/>
            <person name="Lindquist E."/>
            <person name="Mehrabi R."/>
            <person name="Ohm R.A."/>
            <person name="Owen T.J."/>
            <person name="Salamov A."/>
            <person name="Schwelm A."/>
            <person name="Schijlen E."/>
            <person name="Sun H."/>
            <person name="van den Burg H.A."/>
            <person name="van Ham R.C.H.J."/>
            <person name="Zhang S."/>
            <person name="Goodwin S.B."/>
            <person name="Grigoriev I.V."/>
            <person name="Collemare J."/>
            <person name="Bradshaw R.E."/>
        </authorList>
    </citation>
    <scope>NUCLEOTIDE SEQUENCE [LARGE SCALE GENOMIC DNA]</scope>
    <source>
        <strain evidence="4">NZE10 / CBS 128990</strain>
    </source>
</reference>
<evidence type="ECO:0000313" key="3">
    <source>
        <dbReference type="EMBL" id="EME41509.1"/>
    </source>
</evidence>
<dbReference type="AlphaFoldDB" id="N1PH89"/>
<dbReference type="PANTHER" id="PTHR34598:SF3">
    <property type="entry name" value="OXIDOREDUCTASE AN1597"/>
    <property type="match status" value="1"/>
</dbReference>
<dbReference type="Proteomes" id="UP000016933">
    <property type="component" value="Unassembled WGS sequence"/>
</dbReference>
<dbReference type="GO" id="GO:0016491">
    <property type="term" value="F:oxidoreductase activity"/>
    <property type="evidence" value="ECO:0007669"/>
    <property type="project" value="UniProtKB-KW"/>
</dbReference>
<proteinExistence type="inferred from homology"/>
<dbReference type="eggNOG" id="ENOG502RVZR">
    <property type="taxonomic scope" value="Eukaryota"/>
</dbReference>
<protein>
    <submittedName>
        <fullName evidence="3">Uncharacterized protein</fullName>
    </submittedName>
</protein>
<keyword evidence="4" id="KW-1185">Reference proteome</keyword>
<dbReference type="OMA" id="GAFWDNS"/>
<evidence type="ECO:0000256" key="2">
    <source>
        <dbReference type="ARBA" id="ARBA00023604"/>
    </source>
</evidence>
<organism evidence="3 4">
    <name type="scientific">Dothistroma septosporum (strain NZE10 / CBS 128990)</name>
    <name type="common">Red band needle blight fungus</name>
    <name type="synonym">Mycosphaerella pini</name>
    <dbReference type="NCBI Taxonomy" id="675120"/>
    <lineage>
        <taxon>Eukaryota</taxon>
        <taxon>Fungi</taxon>
        <taxon>Dikarya</taxon>
        <taxon>Ascomycota</taxon>
        <taxon>Pezizomycotina</taxon>
        <taxon>Dothideomycetes</taxon>
        <taxon>Dothideomycetidae</taxon>
        <taxon>Mycosphaerellales</taxon>
        <taxon>Mycosphaerellaceae</taxon>
        <taxon>Dothistroma</taxon>
    </lineage>
</organism>
<evidence type="ECO:0000313" key="4">
    <source>
        <dbReference type="Proteomes" id="UP000016933"/>
    </source>
</evidence>
<sequence>MTAAVLPASTTGILGLWDGTDDGKDGYIDYATGKTNVNRPKDFQIEVHNIRRFEEQPTLINNGYQLVSIPSVISTEQFLVSNKTPEGKAFIEDAYFKECKRVIEEVTGGAGEIIPVSFRLREQTGAKKSTSEKLGSVEARYAPRPVAHLDRDEPTAITVVEDAVGKEEAQKLLQKYKRWAQVNVWRPIGNPASMWPLCFINHDRIPDWTYDSHVGHVWSLNDPRVADRGQKSYDCVVKHDERYDYHYVSDLKPEECLVFCSFDSISKYAIPHSAFWDDNVAEDAPDRKSIEVRSLVFF</sequence>
<dbReference type="PANTHER" id="PTHR34598">
    <property type="entry name" value="BLL6449 PROTEIN"/>
    <property type="match status" value="1"/>
</dbReference>
<dbReference type="NCBIfam" id="NF041278">
    <property type="entry name" value="CmcJ_NvfI_EfuI"/>
    <property type="match status" value="1"/>
</dbReference>
<dbReference type="InterPro" id="IPR044053">
    <property type="entry name" value="AsaB-like"/>
</dbReference>
<accession>N1PH89</accession>
<dbReference type="HOGENOM" id="CLU_042688_1_0_1"/>
<gene>
    <name evidence="3" type="ORF">DOTSEDRAFT_156415</name>
</gene>